<keyword evidence="20" id="KW-1185">Reference proteome</keyword>
<evidence type="ECO:0000256" key="5">
    <source>
        <dbReference type="ARBA" id="ARBA00022597"/>
    </source>
</evidence>
<feature type="compositionally biased region" description="Low complexity" evidence="15">
    <location>
        <begin position="34"/>
        <end position="47"/>
    </location>
</feature>
<dbReference type="InterPro" id="IPR003715">
    <property type="entry name" value="Poly_export_N"/>
</dbReference>
<evidence type="ECO:0000256" key="15">
    <source>
        <dbReference type="SAM" id="MobiDB-lite"/>
    </source>
</evidence>
<evidence type="ECO:0000256" key="12">
    <source>
        <dbReference type="ARBA" id="ARBA00023139"/>
    </source>
</evidence>
<comment type="caution">
    <text evidence="19">The sequence shown here is derived from an EMBL/GenBank/DDBJ whole genome shotgun (WGS) entry which is preliminary data.</text>
</comment>
<evidence type="ECO:0000256" key="14">
    <source>
        <dbReference type="ARBA" id="ARBA00023288"/>
    </source>
</evidence>
<dbReference type="PANTHER" id="PTHR33619">
    <property type="entry name" value="POLYSACCHARIDE EXPORT PROTEIN GFCE-RELATED"/>
    <property type="match status" value="1"/>
</dbReference>
<evidence type="ECO:0000256" key="2">
    <source>
        <dbReference type="ARBA" id="ARBA00009450"/>
    </source>
</evidence>
<comment type="subcellular location">
    <subcellularLocation>
        <location evidence="1">Cell outer membrane</location>
        <topology evidence="1">Multi-pass membrane protein</topology>
    </subcellularLocation>
</comment>
<evidence type="ECO:0000259" key="17">
    <source>
        <dbReference type="Pfam" id="PF10531"/>
    </source>
</evidence>
<dbReference type="InterPro" id="IPR019554">
    <property type="entry name" value="Soluble_ligand-bd"/>
</dbReference>
<dbReference type="Pfam" id="PF22461">
    <property type="entry name" value="SLBB_2"/>
    <property type="match status" value="1"/>
</dbReference>
<comment type="similarity">
    <text evidence="2">Belongs to the BexD/CtrA/VexA family.</text>
</comment>
<dbReference type="Proteomes" id="UP000292958">
    <property type="component" value="Unassembled WGS sequence"/>
</dbReference>
<feature type="region of interest" description="Disordered" evidence="15">
    <location>
        <begin position="26"/>
        <end position="47"/>
    </location>
</feature>
<keyword evidence="14" id="KW-0449">Lipoprotein</keyword>
<keyword evidence="13" id="KW-0998">Cell outer membrane</keyword>
<evidence type="ECO:0000256" key="7">
    <source>
        <dbReference type="ARBA" id="ARBA00022729"/>
    </source>
</evidence>
<keyword evidence="4" id="KW-1134">Transmembrane beta strand</keyword>
<evidence type="ECO:0000259" key="16">
    <source>
        <dbReference type="Pfam" id="PF02563"/>
    </source>
</evidence>
<evidence type="ECO:0000313" key="19">
    <source>
        <dbReference type="EMBL" id="RZU38903.1"/>
    </source>
</evidence>
<evidence type="ECO:0000259" key="18">
    <source>
        <dbReference type="Pfam" id="PF22461"/>
    </source>
</evidence>
<reference evidence="19 20" key="1">
    <citation type="submission" date="2019-02" db="EMBL/GenBank/DDBJ databases">
        <title>Genomic Encyclopedia of Archaeal and Bacterial Type Strains, Phase II (KMG-II): from individual species to whole genera.</title>
        <authorList>
            <person name="Goeker M."/>
        </authorList>
    </citation>
    <scope>NUCLEOTIDE SEQUENCE [LARGE SCALE GENOMIC DNA]</scope>
    <source>
        <strain evidence="19 20">DSM 18101</strain>
    </source>
</reference>
<dbReference type="GO" id="GO:0006811">
    <property type="term" value="P:monoatomic ion transport"/>
    <property type="evidence" value="ECO:0007669"/>
    <property type="project" value="UniProtKB-KW"/>
</dbReference>
<evidence type="ECO:0000256" key="11">
    <source>
        <dbReference type="ARBA" id="ARBA00023136"/>
    </source>
</evidence>
<keyword evidence="8" id="KW-0625">Polysaccharide transport</keyword>
<feature type="domain" description="Polysaccharide export protein N-terminal" evidence="16">
    <location>
        <begin position="48"/>
        <end position="122"/>
    </location>
</feature>
<dbReference type="Gene3D" id="3.10.560.10">
    <property type="entry name" value="Outer membrane lipoprotein wza domain like"/>
    <property type="match status" value="2"/>
</dbReference>
<accession>A0A4Q7YPW4</accession>
<dbReference type="InterPro" id="IPR054765">
    <property type="entry name" value="SLBB_dom"/>
</dbReference>
<evidence type="ECO:0000256" key="3">
    <source>
        <dbReference type="ARBA" id="ARBA00022448"/>
    </source>
</evidence>
<evidence type="ECO:0000256" key="13">
    <source>
        <dbReference type="ARBA" id="ARBA00023237"/>
    </source>
</evidence>
<dbReference type="Pfam" id="PF02563">
    <property type="entry name" value="Poly_export"/>
    <property type="match status" value="1"/>
</dbReference>
<evidence type="ECO:0000313" key="20">
    <source>
        <dbReference type="Proteomes" id="UP000292958"/>
    </source>
</evidence>
<evidence type="ECO:0000256" key="9">
    <source>
        <dbReference type="ARBA" id="ARBA00023065"/>
    </source>
</evidence>
<evidence type="ECO:0000256" key="10">
    <source>
        <dbReference type="ARBA" id="ARBA00023114"/>
    </source>
</evidence>
<sequence>MHMTRAISILNALLLLPISNIPGQEQVTPVQPNSASSSQVSDASHSGSPDVILASGDLLAVSVAGAPEYHYDVRVSSAGEASLPMLGNVKVAGLSTLLAENVVAQRLQEKGFFNDPQVSIFVKEYATAGISVLGEVQKPGIYPLPGQRTLLDAISAAGGVTPKAGKSVTITHRDAMDNPETVPLSRDNEQTMTNMAVQPGDTVVVSKAGMVYVVGDVKEPTGIILDNPRLTVLQAIAVAHGTNPTASLKSATLIHKATSSTPQQVPIPLDAILAAKSPDLELQPDDIVFVPVSTAKVIKRRTFEALVQTATGMAIWGTRY</sequence>
<keyword evidence="3" id="KW-0813">Transport</keyword>
<dbReference type="InterPro" id="IPR049712">
    <property type="entry name" value="Poly_export"/>
</dbReference>
<feature type="domain" description="Soluble ligand binding" evidence="17">
    <location>
        <begin position="131"/>
        <end position="172"/>
    </location>
</feature>
<dbReference type="AlphaFoldDB" id="A0A4Q7YPW4"/>
<keyword evidence="10" id="KW-0626">Porin</keyword>
<dbReference type="EMBL" id="SHKW01000001">
    <property type="protein sequence ID" value="RZU38903.1"/>
    <property type="molecule type" value="Genomic_DNA"/>
</dbReference>
<keyword evidence="7" id="KW-0732">Signal</keyword>
<keyword evidence="6" id="KW-0812">Transmembrane</keyword>
<keyword evidence="5" id="KW-0762">Sugar transport</keyword>
<evidence type="ECO:0000256" key="1">
    <source>
        <dbReference type="ARBA" id="ARBA00004571"/>
    </source>
</evidence>
<organism evidence="19 20">
    <name type="scientific">Edaphobacter modestus</name>
    <dbReference type="NCBI Taxonomy" id="388466"/>
    <lineage>
        <taxon>Bacteria</taxon>
        <taxon>Pseudomonadati</taxon>
        <taxon>Acidobacteriota</taxon>
        <taxon>Terriglobia</taxon>
        <taxon>Terriglobales</taxon>
        <taxon>Acidobacteriaceae</taxon>
        <taxon>Edaphobacter</taxon>
    </lineage>
</organism>
<dbReference type="GO" id="GO:0015159">
    <property type="term" value="F:polysaccharide transmembrane transporter activity"/>
    <property type="evidence" value="ECO:0007669"/>
    <property type="project" value="InterPro"/>
</dbReference>
<evidence type="ECO:0000256" key="8">
    <source>
        <dbReference type="ARBA" id="ARBA00023047"/>
    </source>
</evidence>
<protein>
    <submittedName>
        <fullName evidence="19">Polysaccharide export outer membrane protein</fullName>
    </submittedName>
</protein>
<dbReference type="Pfam" id="PF10531">
    <property type="entry name" value="SLBB"/>
    <property type="match status" value="1"/>
</dbReference>
<name>A0A4Q7YPW4_9BACT</name>
<evidence type="ECO:0000256" key="6">
    <source>
        <dbReference type="ARBA" id="ARBA00022692"/>
    </source>
</evidence>
<proteinExistence type="inferred from homology"/>
<dbReference type="GO" id="GO:0046930">
    <property type="term" value="C:pore complex"/>
    <property type="evidence" value="ECO:0007669"/>
    <property type="project" value="UniProtKB-KW"/>
</dbReference>
<feature type="domain" description="SLBB" evidence="18">
    <location>
        <begin position="211"/>
        <end position="290"/>
    </location>
</feature>
<keyword evidence="9" id="KW-0406">Ion transport</keyword>
<dbReference type="GO" id="GO:0015288">
    <property type="term" value="F:porin activity"/>
    <property type="evidence" value="ECO:0007669"/>
    <property type="project" value="UniProtKB-KW"/>
</dbReference>
<keyword evidence="12" id="KW-0564">Palmitate</keyword>
<dbReference type="PANTHER" id="PTHR33619:SF3">
    <property type="entry name" value="POLYSACCHARIDE EXPORT PROTEIN GFCE-RELATED"/>
    <property type="match status" value="1"/>
</dbReference>
<dbReference type="GO" id="GO:0009279">
    <property type="term" value="C:cell outer membrane"/>
    <property type="evidence" value="ECO:0007669"/>
    <property type="project" value="UniProtKB-SubCell"/>
</dbReference>
<evidence type="ECO:0000256" key="4">
    <source>
        <dbReference type="ARBA" id="ARBA00022452"/>
    </source>
</evidence>
<keyword evidence="11" id="KW-0472">Membrane</keyword>
<gene>
    <name evidence="19" type="ORF">BDD14_0210</name>
</gene>